<dbReference type="GO" id="GO:0016491">
    <property type="term" value="F:oxidoreductase activity"/>
    <property type="evidence" value="ECO:0007669"/>
    <property type="project" value="InterPro"/>
</dbReference>
<dbReference type="PANTHER" id="PTHR13887">
    <property type="entry name" value="GLUTATHIONE S-TRANSFERASE KAPPA"/>
    <property type="match status" value="1"/>
</dbReference>
<dbReference type="InParanoid" id="A0A2G4YW08"/>
<dbReference type="InterPro" id="IPR001853">
    <property type="entry name" value="DSBA-like_thioredoxin_dom"/>
</dbReference>
<dbReference type="OrthoDB" id="9799122at2"/>
<organism evidence="2 3">
    <name type="scientific">Paremcibacter congregatus</name>
    <dbReference type="NCBI Taxonomy" id="2043170"/>
    <lineage>
        <taxon>Bacteria</taxon>
        <taxon>Pseudomonadati</taxon>
        <taxon>Pseudomonadota</taxon>
        <taxon>Alphaproteobacteria</taxon>
        <taxon>Emcibacterales</taxon>
        <taxon>Emcibacteraceae</taxon>
        <taxon>Paremcibacter</taxon>
    </lineage>
</organism>
<gene>
    <name evidence="2" type="ORF">CRD36_01030</name>
</gene>
<proteinExistence type="predicted"/>
<dbReference type="InterPro" id="IPR036249">
    <property type="entry name" value="Thioredoxin-like_sf"/>
</dbReference>
<dbReference type="RefSeq" id="WP_099470876.1">
    <property type="nucleotide sequence ID" value="NZ_CP041025.1"/>
</dbReference>
<dbReference type="Proteomes" id="UP000229730">
    <property type="component" value="Unassembled WGS sequence"/>
</dbReference>
<feature type="domain" description="DSBA-like thioredoxin" evidence="1">
    <location>
        <begin position="10"/>
        <end position="205"/>
    </location>
</feature>
<reference evidence="2 3" key="1">
    <citation type="submission" date="2017-10" db="EMBL/GenBank/DDBJ databases">
        <title>Frigbacter circumglobatus gen. nov. sp. nov., isolated from sediment cultured in situ.</title>
        <authorList>
            <person name="Zhao Z."/>
        </authorList>
    </citation>
    <scope>NUCLEOTIDE SEQUENCE [LARGE SCALE GENOMIC DNA]</scope>
    <source>
        <strain evidence="2 3">ZYL</strain>
    </source>
</reference>
<dbReference type="PANTHER" id="PTHR13887:SF41">
    <property type="entry name" value="THIOREDOXIN SUPERFAMILY PROTEIN"/>
    <property type="match status" value="1"/>
</dbReference>
<dbReference type="CDD" id="cd03024">
    <property type="entry name" value="DsbA_FrnE"/>
    <property type="match status" value="1"/>
</dbReference>
<keyword evidence="3" id="KW-1185">Reference proteome</keyword>
<name>A0A2G4YW08_9PROT</name>
<sequence>MKKLHIAMIHDIVCSWCPIGYENIRAAINKLDIDVNFHFLPYELNPDMDEKGELIEAYFTHHMRWTEAQLFNYQKSLVKTAEEANVSIDFSKRKYYYNTRKAHLLMHLAEKTNQQEALNRLFIKAYFSEGRDVSNTSHLLQMAEAIGLNKTNVETAFTSPQLNQELDKKTERYSAFEISSVPAFIINNNVLISGSNSVPFFEKALFKLINEPNIEPKYAG</sequence>
<dbReference type="SUPFAM" id="SSF52833">
    <property type="entry name" value="Thioredoxin-like"/>
    <property type="match status" value="1"/>
</dbReference>
<comment type="caution">
    <text evidence="2">The sequence shown here is derived from an EMBL/GenBank/DDBJ whole genome shotgun (WGS) entry which is preliminary data.</text>
</comment>
<protein>
    <recommendedName>
        <fullName evidence="1">DSBA-like thioredoxin domain-containing protein</fullName>
    </recommendedName>
</protein>
<dbReference type="Gene3D" id="3.40.30.10">
    <property type="entry name" value="Glutaredoxin"/>
    <property type="match status" value="1"/>
</dbReference>
<dbReference type="AlphaFoldDB" id="A0A2G4YW08"/>
<evidence type="ECO:0000313" key="2">
    <source>
        <dbReference type="EMBL" id="PHZ86499.1"/>
    </source>
</evidence>
<accession>A0A2G4YW08</accession>
<evidence type="ECO:0000313" key="3">
    <source>
        <dbReference type="Proteomes" id="UP000229730"/>
    </source>
</evidence>
<dbReference type="EMBL" id="PDEM01000007">
    <property type="protein sequence ID" value="PHZ86499.1"/>
    <property type="molecule type" value="Genomic_DNA"/>
</dbReference>
<dbReference type="Pfam" id="PF01323">
    <property type="entry name" value="DSBA"/>
    <property type="match status" value="1"/>
</dbReference>
<evidence type="ECO:0000259" key="1">
    <source>
        <dbReference type="Pfam" id="PF01323"/>
    </source>
</evidence>